<dbReference type="RefSeq" id="WP_203194250.1">
    <property type="nucleotide sequence ID" value="NZ_CP063362.1"/>
</dbReference>
<dbReference type="SUPFAM" id="SSF51230">
    <property type="entry name" value="Single hybrid motif"/>
    <property type="match status" value="1"/>
</dbReference>
<dbReference type="CDD" id="cd06850">
    <property type="entry name" value="biotinyl_domain"/>
    <property type="match status" value="1"/>
</dbReference>
<dbReference type="InterPro" id="IPR050709">
    <property type="entry name" value="Biotin_Carboxyl_Carrier/Decarb"/>
</dbReference>
<keyword evidence="4" id="KW-1185">Reference proteome</keyword>
<dbReference type="PANTHER" id="PTHR45266">
    <property type="entry name" value="OXALOACETATE DECARBOXYLASE ALPHA CHAIN"/>
    <property type="match status" value="1"/>
</dbReference>
<dbReference type="InterPro" id="IPR000089">
    <property type="entry name" value="Biotin_lipoyl"/>
</dbReference>
<dbReference type="AlphaFoldDB" id="A0A974PPY2"/>
<dbReference type="Gene3D" id="2.40.50.100">
    <property type="match status" value="1"/>
</dbReference>
<proteinExistence type="predicted"/>
<dbReference type="PROSITE" id="PS50968">
    <property type="entry name" value="BIOTINYL_LIPOYL"/>
    <property type="match status" value="1"/>
</dbReference>
<gene>
    <name evidence="3" type="ORF">EZH22_02620</name>
</gene>
<protein>
    <submittedName>
        <fullName evidence="3">Acetyl-CoA carboxylase biotin carboxyl carrier protein subunit</fullName>
    </submittedName>
</protein>
<evidence type="ECO:0000313" key="4">
    <source>
        <dbReference type="Proteomes" id="UP000596427"/>
    </source>
</evidence>
<name>A0A974PPY2_9HYPH</name>
<organism evidence="3 4">
    <name type="scientific">Xanthobacter dioxanivorans</name>
    <dbReference type="NCBI Taxonomy" id="2528964"/>
    <lineage>
        <taxon>Bacteria</taxon>
        <taxon>Pseudomonadati</taxon>
        <taxon>Pseudomonadota</taxon>
        <taxon>Alphaproteobacteria</taxon>
        <taxon>Hyphomicrobiales</taxon>
        <taxon>Xanthobacteraceae</taxon>
        <taxon>Xanthobacter</taxon>
    </lineage>
</organism>
<dbReference type="InterPro" id="IPR011053">
    <property type="entry name" value="Single_hybrid_motif"/>
</dbReference>
<dbReference type="Proteomes" id="UP000596427">
    <property type="component" value="Chromosome"/>
</dbReference>
<accession>A0A974PPY2</accession>
<dbReference type="KEGG" id="xdi:EZH22_02620"/>
<reference evidence="3 4" key="1">
    <citation type="submission" date="2020-10" db="EMBL/GenBank/DDBJ databases">
        <title>Degradation of 1,4-Dioxane by Xanthobacter sp. YN2, via a Novel Group-2 Soluble Di-Iron Monooxygenase.</title>
        <authorList>
            <person name="Ma F."/>
            <person name="Wang Y."/>
            <person name="Yang J."/>
            <person name="Guo H."/>
            <person name="Su D."/>
            <person name="Yu L."/>
        </authorList>
    </citation>
    <scope>NUCLEOTIDE SEQUENCE [LARGE SCALE GENOMIC DNA]</scope>
    <source>
        <strain evidence="3 4">YN2</strain>
    </source>
</reference>
<evidence type="ECO:0000259" key="2">
    <source>
        <dbReference type="PROSITE" id="PS50968"/>
    </source>
</evidence>
<dbReference type="Pfam" id="PF00364">
    <property type="entry name" value="Biotin_lipoyl"/>
    <property type="match status" value="1"/>
</dbReference>
<keyword evidence="1" id="KW-0092">Biotin</keyword>
<dbReference type="PANTHER" id="PTHR45266:SF3">
    <property type="entry name" value="OXALOACETATE DECARBOXYLASE ALPHA CHAIN"/>
    <property type="match status" value="1"/>
</dbReference>
<evidence type="ECO:0000256" key="1">
    <source>
        <dbReference type="ARBA" id="ARBA00023267"/>
    </source>
</evidence>
<sequence length="167" mass="17529">MTLKLKLEDGVHEVEIVARRPHLTVRIDGRLHTIADLGPAGDGSGAITFDGARLPFERIASTGTTLVRIDGRTVAVDVVDPFDEGAGPGSGRDEILAPMPGAVVHVHKAAGDPVIRGEAVLTIESMKLQTTLVAPRDGELVAVLKGDGDTFEKDEVVARLAPAEGDQ</sequence>
<evidence type="ECO:0000313" key="3">
    <source>
        <dbReference type="EMBL" id="QRG07336.1"/>
    </source>
</evidence>
<dbReference type="EMBL" id="CP063362">
    <property type="protein sequence ID" value="QRG07336.1"/>
    <property type="molecule type" value="Genomic_DNA"/>
</dbReference>
<feature type="domain" description="Lipoyl-binding" evidence="2">
    <location>
        <begin position="75"/>
        <end position="161"/>
    </location>
</feature>